<dbReference type="AlphaFoldDB" id="A0A1X7LKW9"/>
<proteinExistence type="predicted"/>
<name>A0A1X7LKW9_9BACL</name>
<sequence>MGKGNPCPICLGECREATIYEGSYMDKSKFTEKGEWIENEKVAKNTEKHYA</sequence>
<protein>
    <submittedName>
        <fullName evidence="1">Uncharacterized protein</fullName>
    </submittedName>
</protein>
<accession>A0A1X7LKW9</accession>
<dbReference type="Proteomes" id="UP000193834">
    <property type="component" value="Unassembled WGS sequence"/>
</dbReference>
<gene>
    <name evidence="1" type="ORF">SAMN06295960_3599</name>
</gene>
<evidence type="ECO:0000313" key="2">
    <source>
        <dbReference type="Proteomes" id="UP000193834"/>
    </source>
</evidence>
<dbReference type="EMBL" id="FXAZ01000005">
    <property type="protein sequence ID" value="SMG53892.1"/>
    <property type="molecule type" value="Genomic_DNA"/>
</dbReference>
<reference evidence="1 2" key="1">
    <citation type="submission" date="2017-04" db="EMBL/GenBank/DDBJ databases">
        <authorList>
            <person name="Afonso C.L."/>
            <person name="Miller P.J."/>
            <person name="Scott M.A."/>
            <person name="Spackman E."/>
            <person name="Goraichik I."/>
            <person name="Dimitrov K.M."/>
            <person name="Suarez D.L."/>
            <person name="Swayne D.E."/>
        </authorList>
    </citation>
    <scope>NUCLEOTIDE SEQUENCE [LARGE SCALE GENOMIC DNA]</scope>
    <source>
        <strain evidence="1 2">11</strain>
    </source>
</reference>
<keyword evidence="2" id="KW-1185">Reference proteome</keyword>
<evidence type="ECO:0000313" key="1">
    <source>
        <dbReference type="EMBL" id="SMG53892.1"/>
    </source>
</evidence>
<organism evidence="1 2">
    <name type="scientific">Paenibacillus aquistagni</name>
    <dbReference type="NCBI Taxonomy" id="1852522"/>
    <lineage>
        <taxon>Bacteria</taxon>
        <taxon>Bacillati</taxon>
        <taxon>Bacillota</taxon>
        <taxon>Bacilli</taxon>
        <taxon>Bacillales</taxon>
        <taxon>Paenibacillaceae</taxon>
        <taxon>Paenibacillus</taxon>
    </lineage>
</organism>